<evidence type="ECO:0000313" key="3">
    <source>
        <dbReference type="Proteomes" id="UP000701801"/>
    </source>
</evidence>
<feature type="compositionally biased region" description="Acidic residues" evidence="1">
    <location>
        <begin position="50"/>
        <end position="98"/>
    </location>
</feature>
<evidence type="ECO:0000256" key="1">
    <source>
        <dbReference type="SAM" id="MobiDB-lite"/>
    </source>
</evidence>
<evidence type="ECO:0000313" key="2">
    <source>
        <dbReference type="EMBL" id="CAG8978603.1"/>
    </source>
</evidence>
<keyword evidence="3" id="KW-1185">Reference proteome</keyword>
<name>A0A9N9LRM5_9HELO</name>
<dbReference type="AlphaFoldDB" id="A0A9N9LRM5"/>
<dbReference type="OrthoDB" id="508139at2759"/>
<proteinExistence type="predicted"/>
<dbReference type="Proteomes" id="UP000701801">
    <property type="component" value="Unassembled WGS sequence"/>
</dbReference>
<comment type="caution">
    <text evidence="2">The sequence shown here is derived from an EMBL/GenBank/DDBJ whole genome shotgun (WGS) entry which is preliminary data.</text>
</comment>
<sequence>MDQPSAPAPKRKAVVVDTESDVDNRSSAKKPKPNQSYVEDDQDSSSMLESESDDDEDEMSFSNDGEDEDLGFGFLDEDEEDEDEGEDEDDEEDMERDVEESQHVVPGYPDKIFQLKVFTTKPVEELFIFGGDGERKKWLLDYHAHIKYDGKVIGHAHARRIYREFVRADFWQEMDGVSQDMSNLAYKIFNRYACLLEELKSHPVRKGSGVWGNELDFGPILHFEYVHIYREAAEFRRLGLGTTMVKAIIQKVQKKMEDNKSDKDLTQEQTESKELFEGTFGVPDPKFSKLHCLTLPGWLTRDLEPELKDKNPSQEKEIYVKAAETAEAFFKSLGFRRVGASSCLAFSLDPQHPSHLIAPVDDYEPSEDTFVEEFTDAEKAEIKAAFKKHEKEEEIFVKKLATILPLHHAAMTQADIDCVDTFSKHLAKNGVNSTDWKAVQKGGNNLLHVVASKHKPLTATWLMENIADSAGSSTARNVKGYTPFENLNSELDVKRTRAYRGMRLCDVSDQFIGHPEEAVQCLAALLKLPPINSTLPSVTAKRMVGHRSRLKSGCACGECIEGFISPRMKEALVYQAEMTQELTSEWVDDADMWWFAMKDHIEHVPEPIKQNFKTNKSLRHGFVNTFDLVASCLKRNMAPTRTNLIAEFEELSEWPPVTRNYLQVKGTLEGKFEAVLLDIFKSAEDHGEMTCGSSPYFRTMCGAPDIDNLKACRNDDEFCMVMVALGLPNPNPTTPFDYILENQAMGHVDFSWY</sequence>
<gene>
    <name evidence="2" type="ORF">HYALB_00010964</name>
</gene>
<protein>
    <submittedName>
        <fullName evidence="2">Uncharacterized protein</fullName>
    </submittedName>
</protein>
<reference evidence="2" key="1">
    <citation type="submission" date="2021-07" db="EMBL/GenBank/DDBJ databases">
        <authorList>
            <person name="Durling M."/>
        </authorList>
    </citation>
    <scope>NUCLEOTIDE SEQUENCE</scope>
</reference>
<accession>A0A9N9LRM5</accession>
<organism evidence="2 3">
    <name type="scientific">Hymenoscyphus albidus</name>
    <dbReference type="NCBI Taxonomy" id="595503"/>
    <lineage>
        <taxon>Eukaryota</taxon>
        <taxon>Fungi</taxon>
        <taxon>Dikarya</taxon>
        <taxon>Ascomycota</taxon>
        <taxon>Pezizomycotina</taxon>
        <taxon>Leotiomycetes</taxon>
        <taxon>Helotiales</taxon>
        <taxon>Helotiaceae</taxon>
        <taxon>Hymenoscyphus</taxon>
    </lineage>
</organism>
<feature type="region of interest" description="Disordered" evidence="1">
    <location>
        <begin position="1"/>
        <end position="102"/>
    </location>
</feature>
<dbReference type="EMBL" id="CAJVRM010000268">
    <property type="protein sequence ID" value="CAG8978603.1"/>
    <property type="molecule type" value="Genomic_DNA"/>
</dbReference>